<sequence length="147" mass="15204">MQTHIIVAACVLSVLASTPSVGKTKDADAVFEREEPAAATLALTREGDEWRIALRAGGLPNGDATAADCELEAVGPQDADDVIAARIVPFVGELNELTEADIGADAPVIEVRVGPEGAFVSDSDAAARYCGLGSDIDGFYRRTDTAG</sequence>
<gene>
    <name evidence="1" type="ORF">DEVEQU_03846</name>
</gene>
<protein>
    <submittedName>
        <fullName evidence="1">Uncharacterized protein</fullName>
    </submittedName>
</protein>
<accession>A0A447IGT9</accession>
<dbReference type="RefSeq" id="WP_126152193.1">
    <property type="nucleotide sequence ID" value="NZ_JBHTMH010000001.1"/>
</dbReference>
<dbReference type="Proteomes" id="UP000268844">
    <property type="component" value="Unassembled WGS sequence"/>
</dbReference>
<dbReference type="EMBL" id="UZWD01000063">
    <property type="protein sequence ID" value="VDS06682.1"/>
    <property type="molecule type" value="Genomic_DNA"/>
</dbReference>
<reference evidence="1 2" key="1">
    <citation type="submission" date="2018-12" db="EMBL/GenBank/DDBJ databases">
        <authorList>
            <person name="Criscuolo A."/>
        </authorList>
    </citation>
    <scope>NUCLEOTIDE SEQUENCE [LARGE SCALE GENOMIC DNA]</scope>
    <source>
        <strain evidence="1">ACIP1116281</strain>
    </source>
</reference>
<proteinExistence type="predicted"/>
<evidence type="ECO:0000313" key="2">
    <source>
        <dbReference type="Proteomes" id="UP000268844"/>
    </source>
</evidence>
<evidence type="ECO:0000313" key="1">
    <source>
        <dbReference type="EMBL" id="VDS06682.1"/>
    </source>
</evidence>
<dbReference type="OrthoDB" id="8446856at2"/>
<name>A0A447IGT9_9HYPH</name>
<dbReference type="AlphaFoldDB" id="A0A447IGT9"/>
<organism evidence="1 2">
    <name type="scientific">Devosia equisanguinis</name>
    <dbReference type="NCBI Taxonomy" id="2490941"/>
    <lineage>
        <taxon>Bacteria</taxon>
        <taxon>Pseudomonadati</taxon>
        <taxon>Pseudomonadota</taxon>
        <taxon>Alphaproteobacteria</taxon>
        <taxon>Hyphomicrobiales</taxon>
        <taxon>Devosiaceae</taxon>
        <taxon>Devosia</taxon>
    </lineage>
</organism>
<keyword evidence="2" id="KW-1185">Reference proteome</keyword>